<proteinExistence type="predicted"/>
<evidence type="ECO:0000313" key="4">
    <source>
        <dbReference type="Proteomes" id="UP001164761"/>
    </source>
</evidence>
<evidence type="ECO:0000259" key="2">
    <source>
        <dbReference type="Pfam" id="PF22725"/>
    </source>
</evidence>
<dbReference type="RefSeq" id="WP_268004513.1">
    <property type="nucleotide sequence ID" value="NZ_BSUT01000001.1"/>
</dbReference>
<dbReference type="Proteomes" id="UP001164761">
    <property type="component" value="Chromosome"/>
</dbReference>
<dbReference type="InterPro" id="IPR000683">
    <property type="entry name" value="Gfo/Idh/MocA-like_OxRdtase_N"/>
</dbReference>
<gene>
    <name evidence="3" type="ORF">NZD89_20185</name>
</gene>
<evidence type="ECO:0000313" key="3">
    <source>
        <dbReference type="EMBL" id="WAH40613.1"/>
    </source>
</evidence>
<dbReference type="SUPFAM" id="SSF51735">
    <property type="entry name" value="NAD(P)-binding Rossmann-fold domains"/>
    <property type="match status" value="1"/>
</dbReference>
<feature type="domain" description="Gfo/Idh/MocA-like oxidoreductase N-terminal" evidence="1">
    <location>
        <begin position="4"/>
        <end position="123"/>
    </location>
</feature>
<dbReference type="Pfam" id="PF22725">
    <property type="entry name" value="GFO_IDH_MocA_C3"/>
    <property type="match status" value="1"/>
</dbReference>
<name>A0ABY6ZCJ5_9BACL</name>
<protein>
    <submittedName>
        <fullName evidence="3">Gfo/Idh/MocA family oxidoreductase</fullName>
    </submittedName>
</protein>
<dbReference type="InterPro" id="IPR055170">
    <property type="entry name" value="GFO_IDH_MocA-like_dom"/>
</dbReference>
<dbReference type="PANTHER" id="PTHR43708:SF8">
    <property type="entry name" value="OXIDOREDUCTASE"/>
    <property type="match status" value="1"/>
</dbReference>
<dbReference type="InterPro" id="IPR051317">
    <property type="entry name" value="Gfo/Idh/MocA_oxidoreduct"/>
</dbReference>
<dbReference type="InterPro" id="IPR036291">
    <property type="entry name" value="NAD(P)-bd_dom_sf"/>
</dbReference>
<dbReference type="Gene3D" id="3.40.50.720">
    <property type="entry name" value="NAD(P)-binding Rossmann-like Domain"/>
    <property type="match status" value="1"/>
</dbReference>
<accession>A0ABY6ZCJ5</accession>
<dbReference type="Gene3D" id="3.30.360.10">
    <property type="entry name" value="Dihydrodipicolinate Reductase, domain 2"/>
    <property type="match status" value="1"/>
</dbReference>
<dbReference type="Pfam" id="PF01408">
    <property type="entry name" value="GFO_IDH_MocA"/>
    <property type="match status" value="1"/>
</dbReference>
<feature type="domain" description="GFO/IDH/MocA-like oxidoreductase" evidence="2">
    <location>
        <begin position="132"/>
        <end position="250"/>
    </location>
</feature>
<dbReference type="EMBL" id="CP104067">
    <property type="protein sequence ID" value="WAH40613.1"/>
    <property type="molecule type" value="Genomic_DNA"/>
</dbReference>
<organism evidence="3 4">
    <name type="scientific">Alicyclobacillus fastidiosus</name>
    <dbReference type="NCBI Taxonomy" id="392011"/>
    <lineage>
        <taxon>Bacteria</taxon>
        <taxon>Bacillati</taxon>
        <taxon>Bacillota</taxon>
        <taxon>Bacilli</taxon>
        <taxon>Bacillales</taxon>
        <taxon>Alicyclobacillaceae</taxon>
        <taxon>Alicyclobacillus</taxon>
    </lineage>
</organism>
<keyword evidence="4" id="KW-1185">Reference proteome</keyword>
<dbReference type="SUPFAM" id="SSF55347">
    <property type="entry name" value="Glyceraldehyde-3-phosphate dehydrogenase-like, C-terminal domain"/>
    <property type="match status" value="1"/>
</dbReference>
<dbReference type="PANTHER" id="PTHR43708">
    <property type="entry name" value="CONSERVED EXPRESSED OXIDOREDUCTASE (EUROFUNG)"/>
    <property type="match status" value="1"/>
</dbReference>
<reference evidence="3" key="1">
    <citation type="submission" date="2022-08" db="EMBL/GenBank/DDBJ databases">
        <title>Alicyclobacillus fastidiosus DSM 17978, complete genome.</title>
        <authorList>
            <person name="Wang Q."/>
            <person name="Cai R."/>
            <person name="Wang Z."/>
        </authorList>
    </citation>
    <scope>NUCLEOTIDE SEQUENCE</scope>
    <source>
        <strain evidence="3">DSM 17978</strain>
    </source>
</reference>
<evidence type="ECO:0000259" key="1">
    <source>
        <dbReference type="Pfam" id="PF01408"/>
    </source>
</evidence>
<sequence>MKQVRVAILGQGRSGRDIHGFSLTKMPDRYKVIAVVDEVPERRARAEHEYGCSSYGDYHDFIQRDDIDLVINALPSSFHVPVSLELVRAGFNVLCEKPLARRVGDVDKLIETAQQSNRVLAVYQQSRFSPAFMQMRKVIASGVLGRIVHVNISFNGFARRWDWQTLKNKNGGSLLNTGPHPLDQALQLFGMDVMPQLACYMDSANSYGDAEDYVKLVLYGRDRPIIDVEISSCDAYPAFVYRVQGTRGGMTGNTTHLEWKYFDSEEASKQALIKTPLQKSDGTPAYCQETLPWKQDSWDISEDQGKNLFLTMAMSYYSMLYDVLVHGERLKVTLNEVRRQVEVIEEAFRQNPKFNI</sequence>